<gene>
    <name evidence="2" type="ORF">DT076_07905</name>
</gene>
<organism evidence="2 3">
    <name type="scientific">Desertihabitans brevis</name>
    <dbReference type="NCBI Taxonomy" id="2268447"/>
    <lineage>
        <taxon>Bacteria</taxon>
        <taxon>Bacillati</taxon>
        <taxon>Actinomycetota</taxon>
        <taxon>Actinomycetes</taxon>
        <taxon>Propionibacteriales</taxon>
        <taxon>Propionibacteriaceae</taxon>
        <taxon>Desertihabitans</taxon>
    </lineage>
</organism>
<dbReference type="Pfam" id="PF20373">
    <property type="entry name" value="DUF6668"/>
    <property type="match status" value="1"/>
</dbReference>
<dbReference type="EMBL" id="QOUI01000004">
    <property type="protein sequence ID" value="RCK69937.1"/>
    <property type="molecule type" value="Genomic_DNA"/>
</dbReference>
<reference evidence="2 3" key="1">
    <citation type="submission" date="2018-07" db="EMBL/GenBank/DDBJ databases">
        <title>Desertimonas flava gen. nov. sp. nov.</title>
        <authorList>
            <person name="Liu S."/>
        </authorList>
    </citation>
    <scope>NUCLEOTIDE SEQUENCE [LARGE SCALE GENOMIC DNA]</scope>
    <source>
        <strain evidence="2 3">16Sb5-5</strain>
    </source>
</reference>
<evidence type="ECO:0000256" key="1">
    <source>
        <dbReference type="SAM" id="MobiDB-lite"/>
    </source>
</evidence>
<evidence type="ECO:0000313" key="2">
    <source>
        <dbReference type="EMBL" id="RCK69937.1"/>
    </source>
</evidence>
<dbReference type="Proteomes" id="UP000252770">
    <property type="component" value="Unassembled WGS sequence"/>
</dbReference>
<protein>
    <submittedName>
        <fullName evidence="2">Uncharacterized protein</fullName>
    </submittedName>
</protein>
<accession>A0A367YW24</accession>
<sequence>MNDAGNPWVSRPVAPEASATTETPQLLLSPASGPLTPHRGGVPAPDRVDQLPTVKHPAAAELWVVGTHGGAGESSLAALSPRWAAAGHGWPLVEGATQPSARVVLAARSNLRGLRSAQAAATQWAAGLVPFVEVVGLVVVADAPGRLPRPLRDFAKVVSGGVPRTWHVGWIEPWRLGEPVSVETAPRDVRRLTDELHTLVGAGTTGT</sequence>
<dbReference type="RefSeq" id="WP_114126123.1">
    <property type="nucleotide sequence ID" value="NZ_QOUI01000004.1"/>
</dbReference>
<comment type="caution">
    <text evidence="2">The sequence shown here is derived from an EMBL/GenBank/DDBJ whole genome shotgun (WGS) entry which is preliminary data.</text>
</comment>
<feature type="region of interest" description="Disordered" evidence="1">
    <location>
        <begin position="1"/>
        <end position="50"/>
    </location>
</feature>
<dbReference type="InterPro" id="IPR046609">
    <property type="entry name" value="DUF6668"/>
</dbReference>
<proteinExistence type="predicted"/>
<keyword evidence="3" id="KW-1185">Reference proteome</keyword>
<evidence type="ECO:0000313" key="3">
    <source>
        <dbReference type="Proteomes" id="UP000252770"/>
    </source>
</evidence>
<dbReference type="AlphaFoldDB" id="A0A367YW24"/>
<name>A0A367YW24_9ACTN</name>